<sequence length="83" mass="9487">MSQLLRVKVTTKHNGENFEGKFHMWFTKGYKNGETYLCAVIHNDKGIVGLYDLDSFTIEFLSEFDHLDLDNISGYDPPISAGR</sequence>
<keyword evidence="2" id="KW-1185">Reference proteome</keyword>
<dbReference type="Proteomes" id="UP000256924">
    <property type="component" value="Unassembled WGS sequence"/>
</dbReference>
<reference evidence="1 2" key="1">
    <citation type="journal article" date="2004" name="Emerg. Infect. Dis.">
        <title>Amoebae-resisting bacteria isolated from human nasal swabs by amoebal coculture.</title>
        <authorList>
            <person name="Greub G."/>
            <person name="La Scola B."/>
            <person name="Raoult D."/>
        </authorList>
    </citation>
    <scope>NUCLEOTIDE SEQUENCE [LARGE SCALE GENOMIC DNA]</scope>
    <source>
        <strain evidence="1 2">CCUG 51329</strain>
    </source>
</reference>
<organism evidence="1 2">
    <name type="scientific">Candidatus Chryseobacterium massiliense</name>
    <dbReference type="NCBI Taxonomy" id="204089"/>
    <lineage>
        <taxon>Bacteria</taxon>
        <taxon>Pseudomonadati</taxon>
        <taxon>Bacteroidota</taxon>
        <taxon>Flavobacteriia</taxon>
        <taxon>Flavobacteriales</taxon>
        <taxon>Weeksellaceae</taxon>
        <taxon>Chryseobacterium group</taxon>
        <taxon>Chryseobacterium</taxon>
    </lineage>
</organism>
<dbReference type="AlphaFoldDB" id="A0A3D9AII5"/>
<name>A0A3D9AII5_9FLAO</name>
<comment type="caution">
    <text evidence="1">The sequence shown here is derived from an EMBL/GenBank/DDBJ whole genome shotgun (WGS) entry which is preliminary data.</text>
</comment>
<proteinExistence type="predicted"/>
<gene>
    <name evidence="1" type="ORF">DRF68_19580</name>
</gene>
<dbReference type="EMBL" id="QNVU01000068">
    <property type="protein sequence ID" value="REC40806.1"/>
    <property type="molecule type" value="Genomic_DNA"/>
</dbReference>
<dbReference type="RefSeq" id="WP_116100023.1">
    <property type="nucleotide sequence ID" value="NZ_QNVU01000068.1"/>
</dbReference>
<protein>
    <submittedName>
        <fullName evidence="1">Uncharacterized protein</fullName>
    </submittedName>
</protein>
<evidence type="ECO:0000313" key="2">
    <source>
        <dbReference type="Proteomes" id="UP000256924"/>
    </source>
</evidence>
<evidence type="ECO:0000313" key="1">
    <source>
        <dbReference type="EMBL" id="REC40806.1"/>
    </source>
</evidence>
<accession>A0A3D9AII5</accession>